<dbReference type="GeneID" id="111144534"/>
<dbReference type="AlphaFoldDB" id="A0A2Y9J4B3"/>
<reference evidence="3" key="1">
    <citation type="submission" date="2025-08" db="UniProtKB">
        <authorList>
            <consortium name="RefSeq"/>
        </authorList>
    </citation>
    <scope>IDENTIFICATION</scope>
    <source>
        <tissue evidence="3">Blood</tissue>
    </source>
</reference>
<organism evidence="2 3">
    <name type="scientific">Enhydra lutris kenyoni</name>
    <name type="common">northern sea otter</name>
    <dbReference type="NCBI Taxonomy" id="391180"/>
    <lineage>
        <taxon>Eukaryota</taxon>
        <taxon>Metazoa</taxon>
        <taxon>Chordata</taxon>
        <taxon>Craniata</taxon>
        <taxon>Vertebrata</taxon>
        <taxon>Euteleostomi</taxon>
        <taxon>Mammalia</taxon>
        <taxon>Eutheria</taxon>
        <taxon>Laurasiatheria</taxon>
        <taxon>Carnivora</taxon>
        <taxon>Caniformia</taxon>
        <taxon>Musteloidea</taxon>
        <taxon>Mustelidae</taxon>
        <taxon>Lutrinae</taxon>
        <taxon>Enhydra</taxon>
    </lineage>
</organism>
<name>A0A2Y9J4B3_ENHLU</name>
<keyword evidence="2" id="KW-1185">Reference proteome</keyword>
<evidence type="ECO:0000313" key="3">
    <source>
        <dbReference type="RefSeq" id="XP_022354564.1"/>
    </source>
</evidence>
<dbReference type="Proteomes" id="UP000248482">
    <property type="component" value="Unplaced"/>
</dbReference>
<accession>A0A2Y9J4B3</accession>
<feature type="compositionally biased region" description="Basic and acidic residues" evidence="1">
    <location>
        <begin position="1"/>
        <end position="13"/>
    </location>
</feature>
<proteinExistence type="predicted"/>
<evidence type="ECO:0000313" key="2">
    <source>
        <dbReference type="Proteomes" id="UP000248482"/>
    </source>
</evidence>
<sequence>MPSTDRDREDVVHGRSGGGLRHQKGRSPAVCIDTGPGEVGQFWTRLVVFCERCPSQGARLLGSSVWPRGIPVMARELVFCVSGGRTCWDMVSLCVEVQDSFWEWTHQLLSPPTAVRLQAPPGPGPCRPVSLEPFCAPAVPAPCATASVLAVPTGEDICPSTLGCFCAPSSC</sequence>
<gene>
    <name evidence="3" type="primary">LOC111144534</name>
</gene>
<evidence type="ECO:0000256" key="1">
    <source>
        <dbReference type="SAM" id="MobiDB-lite"/>
    </source>
</evidence>
<feature type="region of interest" description="Disordered" evidence="1">
    <location>
        <begin position="1"/>
        <end position="28"/>
    </location>
</feature>
<dbReference type="RefSeq" id="XP_022354564.1">
    <property type="nucleotide sequence ID" value="XM_022498856.1"/>
</dbReference>
<protein>
    <submittedName>
        <fullName evidence="3">Uncharacterized protein LOC111144534 isoform X2</fullName>
    </submittedName>
</protein>